<dbReference type="PANTHER" id="PTHR14710">
    <property type="entry name" value="GEM-ASSOCIATED PROTEIN 6"/>
    <property type="match status" value="1"/>
</dbReference>
<dbReference type="AlphaFoldDB" id="A0AA85J4M1"/>
<reference evidence="3" key="2">
    <citation type="submission" date="2023-11" db="UniProtKB">
        <authorList>
            <consortium name="WormBaseParasite"/>
        </authorList>
    </citation>
    <scope>IDENTIFICATION</scope>
</reference>
<dbReference type="GO" id="GO:0000245">
    <property type="term" value="P:spliceosomal complex assembly"/>
    <property type="evidence" value="ECO:0007669"/>
    <property type="project" value="InterPro"/>
</dbReference>
<dbReference type="GO" id="GO:0005634">
    <property type="term" value="C:nucleus"/>
    <property type="evidence" value="ECO:0007669"/>
    <property type="project" value="InterPro"/>
</dbReference>
<dbReference type="Proteomes" id="UP000050795">
    <property type="component" value="Unassembled WGS sequence"/>
</dbReference>
<accession>A0AA85J4M1</accession>
<dbReference type="PANTHER" id="PTHR14710:SF2">
    <property type="entry name" value="GEM-ASSOCIATED PROTEIN 6"/>
    <property type="match status" value="1"/>
</dbReference>
<organism evidence="2 3">
    <name type="scientific">Trichobilharzia regenti</name>
    <name type="common">Nasal bird schistosome</name>
    <dbReference type="NCBI Taxonomy" id="157069"/>
    <lineage>
        <taxon>Eukaryota</taxon>
        <taxon>Metazoa</taxon>
        <taxon>Spiralia</taxon>
        <taxon>Lophotrochozoa</taxon>
        <taxon>Platyhelminthes</taxon>
        <taxon>Trematoda</taxon>
        <taxon>Digenea</taxon>
        <taxon>Strigeidida</taxon>
        <taxon>Schistosomatoidea</taxon>
        <taxon>Schistosomatidae</taxon>
        <taxon>Trichobilharzia</taxon>
    </lineage>
</organism>
<feature type="domain" description="AD" evidence="1">
    <location>
        <begin position="71"/>
        <end position="167"/>
    </location>
</feature>
<evidence type="ECO:0000313" key="2">
    <source>
        <dbReference type="Proteomes" id="UP000050795"/>
    </source>
</evidence>
<dbReference type="PROSITE" id="PS52001">
    <property type="entry name" value="AD"/>
    <property type="match status" value="1"/>
</dbReference>
<dbReference type="InterPro" id="IPR047574">
    <property type="entry name" value="AD"/>
</dbReference>
<dbReference type="GO" id="GO:0000387">
    <property type="term" value="P:spliceosomal snRNP assembly"/>
    <property type="evidence" value="ECO:0007669"/>
    <property type="project" value="TreeGrafter"/>
</dbReference>
<name>A0AA85J4M1_TRIRE</name>
<reference evidence="2" key="1">
    <citation type="submission" date="2022-06" db="EMBL/GenBank/DDBJ databases">
        <authorList>
            <person name="Berger JAMES D."/>
            <person name="Berger JAMES D."/>
        </authorList>
    </citation>
    <scope>NUCLEOTIDE SEQUENCE [LARGE SCALE GENOMIC DNA]</scope>
</reference>
<dbReference type="WBParaSite" id="TREG1_129730.1">
    <property type="protein sequence ID" value="TREG1_129730.1"/>
    <property type="gene ID" value="TREG1_129730"/>
</dbReference>
<sequence>MEMPTVDLSLIRKKVQLNCIGDKVFSGFVYTIDPITGNYVLYSCTNGTYLPTIVRFQAVKSVEVLDDEIPSELNDLFDTLSPESSSSSSADELEEISSELKCRQEIILQLFSANHIQGVTVNARNEIIIHNAVCIKPPYTVDCCLGKNVMALESVRNLLGELDEKEIVEETEEDGEEVVNGEGIVNGKRVVDGEGIVESK</sequence>
<proteinExistence type="predicted"/>
<evidence type="ECO:0000313" key="3">
    <source>
        <dbReference type="WBParaSite" id="TREG1_129730.1"/>
    </source>
</evidence>
<dbReference type="Gene3D" id="2.30.30.100">
    <property type="match status" value="1"/>
</dbReference>
<keyword evidence="2" id="KW-1185">Reference proteome</keyword>
<evidence type="ECO:0000259" key="1">
    <source>
        <dbReference type="PROSITE" id="PS52001"/>
    </source>
</evidence>
<protein>
    <recommendedName>
        <fullName evidence="1">AD domain-containing protein</fullName>
    </recommendedName>
</protein>
<dbReference type="InterPro" id="IPR009422">
    <property type="entry name" value="Gemin6"/>
</dbReference>
<dbReference type="GO" id="GO:0032797">
    <property type="term" value="C:SMN complex"/>
    <property type="evidence" value="ECO:0007669"/>
    <property type="project" value="TreeGrafter"/>
</dbReference>